<keyword evidence="1" id="KW-1133">Transmembrane helix</keyword>
<organism evidence="2 3">
    <name type="scientific">Passalora fulva</name>
    <name type="common">Tomato leaf mold</name>
    <name type="synonym">Cladosporium fulvum</name>
    <dbReference type="NCBI Taxonomy" id="5499"/>
    <lineage>
        <taxon>Eukaryota</taxon>
        <taxon>Fungi</taxon>
        <taxon>Dikarya</taxon>
        <taxon>Ascomycota</taxon>
        <taxon>Pezizomycotina</taxon>
        <taxon>Dothideomycetes</taxon>
        <taxon>Dothideomycetidae</taxon>
        <taxon>Mycosphaerellales</taxon>
        <taxon>Mycosphaerellaceae</taxon>
        <taxon>Fulvia</taxon>
    </lineage>
</organism>
<reference evidence="2" key="2">
    <citation type="journal article" date="2022" name="Microb. Genom.">
        <title>A chromosome-scale genome assembly of the tomato pathogen Cladosporium fulvum reveals a compartmentalized genome architecture and the presence of a dispensable chromosome.</title>
        <authorList>
            <person name="Zaccaron A.Z."/>
            <person name="Chen L.H."/>
            <person name="Samaras A."/>
            <person name="Stergiopoulos I."/>
        </authorList>
    </citation>
    <scope>NUCLEOTIDE SEQUENCE</scope>
    <source>
        <strain evidence="2">Race5_Kim</strain>
    </source>
</reference>
<keyword evidence="3" id="KW-1185">Reference proteome</keyword>
<dbReference type="AlphaFoldDB" id="A0A9Q8P662"/>
<dbReference type="GeneID" id="71988543"/>
<protein>
    <submittedName>
        <fullName evidence="2">Uncharacterized protein</fullName>
    </submittedName>
</protein>
<feature type="transmembrane region" description="Helical" evidence="1">
    <location>
        <begin position="66"/>
        <end position="85"/>
    </location>
</feature>
<keyword evidence="1" id="KW-0472">Membrane</keyword>
<evidence type="ECO:0000313" key="3">
    <source>
        <dbReference type="Proteomes" id="UP000756132"/>
    </source>
</evidence>
<reference evidence="2" key="1">
    <citation type="submission" date="2021-12" db="EMBL/GenBank/DDBJ databases">
        <authorList>
            <person name="Zaccaron A."/>
            <person name="Stergiopoulos I."/>
        </authorList>
    </citation>
    <scope>NUCLEOTIDE SEQUENCE</scope>
    <source>
        <strain evidence="2">Race5_Kim</strain>
    </source>
</reference>
<name>A0A9Q8P662_PASFU</name>
<dbReference type="RefSeq" id="XP_047759079.1">
    <property type="nucleotide sequence ID" value="XM_047907813.1"/>
</dbReference>
<evidence type="ECO:0000256" key="1">
    <source>
        <dbReference type="SAM" id="Phobius"/>
    </source>
</evidence>
<proteinExistence type="predicted"/>
<evidence type="ECO:0000313" key="2">
    <source>
        <dbReference type="EMBL" id="UJO14713.1"/>
    </source>
</evidence>
<sequence length="163" mass="17069">MKDAALLQCRESASVTSRGRGQEVNTATTMGYINPVVLLEIGTHHPTITNSINTTTRTTTNQTKSINMYALNIIAASFAIVGAMANSIPSQMGVEVIRENGNVLVREVAHPLSKRACTNCVHVGGHCIIGEGNCYSTENALCTDCGAAGTICVDRQGGSCSAP</sequence>
<keyword evidence="1" id="KW-0812">Transmembrane</keyword>
<dbReference type="EMBL" id="CP090165">
    <property type="protein sequence ID" value="UJO14713.1"/>
    <property type="molecule type" value="Genomic_DNA"/>
</dbReference>
<dbReference type="OrthoDB" id="5186115at2759"/>
<gene>
    <name evidence="2" type="ORF">CLAFUR5_08665</name>
</gene>
<accession>A0A9Q8P662</accession>
<dbReference type="Proteomes" id="UP000756132">
    <property type="component" value="Chromosome 3"/>
</dbReference>
<dbReference type="KEGG" id="ffu:CLAFUR5_08665"/>